<evidence type="ECO:0000256" key="1">
    <source>
        <dbReference type="SAM" id="Phobius"/>
    </source>
</evidence>
<feature type="transmembrane region" description="Helical" evidence="1">
    <location>
        <begin position="98"/>
        <end position="117"/>
    </location>
</feature>
<keyword evidence="1" id="KW-1133">Transmembrane helix</keyword>
<feature type="transmembrane region" description="Helical" evidence="1">
    <location>
        <begin position="20"/>
        <end position="44"/>
    </location>
</feature>
<dbReference type="AlphaFoldDB" id="A0A0L6VF35"/>
<dbReference type="Proteomes" id="UP000037035">
    <property type="component" value="Unassembled WGS sequence"/>
</dbReference>
<evidence type="ECO:0000313" key="2">
    <source>
        <dbReference type="EMBL" id="KNZ59386.1"/>
    </source>
</evidence>
<evidence type="ECO:0000313" key="3">
    <source>
        <dbReference type="Proteomes" id="UP000037035"/>
    </source>
</evidence>
<dbReference type="EMBL" id="LAVV01006551">
    <property type="protein sequence ID" value="KNZ59386.1"/>
    <property type="molecule type" value="Genomic_DNA"/>
</dbReference>
<gene>
    <name evidence="2" type="ORF">VP01_1742g1</name>
</gene>
<accession>A0A0L6VF35</accession>
<name>A0A0L6VF35_9BASI</name>
<keyword evidence="1" id="KW-0472">Membrane</keyword>
<reference evidence="2 3" key="1">
    <citation type="submission" date="2015-08" db="EMBL/GenBank/DDBJ databases">
        <title>Next Generation Sequencing and Analysis of the Genome of Puccinia sorghi L Schw, the Causal Agent of Maize Common Rust.</title>
        <authorList>
            <person name="Rochi L."/>
            <person name="Burguener G."/>
            <person name="Darino M."/>
            <person name="Turjanski A."/>
            <person name="Kreff E."/>
            <person name="Dieguez M.J."/>
            <person name="Sacco F."/>
        </authorList>
    </citation>
    <scope>NUCLEOTIDE SEQUENCE [LARGE SCALE GENOMIC DNA]</scope>
    <source>
        <strain evidence="2 3">RO10H11247</strain>
    </source>
</reference>
<dbReference type="VEuPathDB" id="FungiDB:VP01_1742g1"/>
<comment type="caution">
    <text evidence="2">The sequence shown here is derived from an EMBL/GenBank/DDBJ whole genome shotgun (WGS) entry which is preliminary data.</text>
</comment>
<keyword evidence="3" id="KW-1185">Reference proteome</keyword>
<protein>
    <submittedName>
        <fullName evidence="2">Uncharacterized protein</fullName>
    </submittedName>
</protein>
<feature type="transmembrane region" description="Helical" evidence="1">
    <location>
        <begin position="64"/>
        <end position="86"/>
    </location>
</feature>
<proteinExistence type="predicted"/>
<keyword evidence="1" id="KW-0812">Transmembrane</keyword>
<organism evidence="2 3">
    <name type="scientific">Puccinia sorghi</name>
    <dbReference type="NCBI Taxonomy" id="27349"/>
    <lineage>
        <taxon>Eukaryota</taxon>
        <taxon>Fungi</taxon>
        <taxon>Dikarya</taxon>
        <taxon>Basidiomycota</taxon>
        <taxon>Pucciniomycotina</taxon>
        <taxon>Pucciniomycetes</taxon>
        <taxon>Pucciniales</taxon>
        <taxon>Pucciniaceae</taxon>
        <taxon>Puccinia</taxon>
    </lineage>
</organism>
<sequence length="447" mass="51510">MKIIYLCIIQTHLSNSVTSFCFLLFHMFFFFFTMLFSFSQTLLLTLLLSRHIIFISFSHPNHSSAFSISLICSCQLLCVGSCLSNQNIQTTDSLGMKAISYLLSFFFLLIPEFPIFIKTVNEILNPCSQQAFFYKPFNICSNLIVKSHEMCLCYDLVNPLRDFPQLGDYLQPPHLCTFPTSSKSPTCEWNQFLEIGRSHHFFFMWHTWSQSSKIPLLAPKTSLIFHCPIQNLFPGFKHKKSGERDCLLTDETKLEYPIQPRRRTLSLPKDMSGVSVFCTTKTSKISKCTTTSGKYVRILIHACCTGSSRQSPPFMIVYWKVIKHVKDCNISCNSIYLCVYSPYKESPIKEAFPSQPIRTKNRIKGKKRNNEVVGNKRTKKGQWQGQTRIKWKKWREIGTRLITHVQGMYIPPKKDCFLRVREGERDGCNILPAPWKRGNTRGNSGAA</sequence>